<evidence type="ECO:0000313" key="3">
    <source>
        <dbReference type="Proteomes" id="UP000262004"/>
    </source>
</evidence>
<feature type="domain" description="N-acetyltransferase" evidence="1">
    <location>
        <begin position="1"/>
        <end position="93"/>
    </location>
</feature>
<dbReference type="InterPro" id="IPR052777">
    <property type="entry name" value="Acetyltransferase_Enz"/>
</dbReference>
<name>A0A2Z6DYG7_HYDTE</name>
<keyword evidence="3" id="KW-1185">Reference proteome</keyword>
<evidence type="ECO:0000259" key="1">
    <source>
        <dbReference type="PROSITE" id="PS51186"/>
    </source>
</evidence>
<dbReference type="Gene3D" id="3.40.630.30">
    <property type="match status" value="1"/>
</dbReference>
<accession>A0A2Z6DYG7</accession>
<dbReference type="PANTHER" id="PTHR43305:SF1">
    <property type="entry name" value="FAMILY N-ACETYLTRANSFERASE, PUTATIVE (AFU_ORTHOLOGUE AFUA_2G01380)-RELATED"/>
    <property type="match status" value="1"/>
</dbReference>
<dbReference type="EMBL" id="AP018558">
    <property type="protein sequence ID" value="BBD77561.1"/>
    <property type="molecule type" value="Genomic_DNA"/>
</dbReference>
<dbReference type="KEGG" id="htl:HPTL_1297"/>
<dbReference type="InterPro" id="IPR000182">
    <property type="entry name" value="GNAT_dom"/>
</dbReference>
<dbReference type="GO" id="GO:0016747">
    <property type="term" value="F:acyltransferase activity, transferring groups other than amino-acyl groups"/>
    <property type="evidence" value="ECO:0007669"/>
    <property type="project" value="InterPro"/>
</dbReference>
<dbReference type="Proteomes" id="UP000262004">
    <property type="component" value="Chromosome"/>
</dbReference>
<gene>
    <name evidence="2" type="ORF">HPTL_1297</name>
</gene>
<dbReference type="CDD" id="cd04301">
    <property type="entry name" value="NAT_SF"/>
    <property type="match status" value="1"/>
</dbReference>
<dbReference type="Pfam" id="PF00583">
    <property type="entry name" value="Acetyltransf_1"/>
    <property type="match status" value="1"/>
</dbReference>
<sequence>MAGMVGLRPLSDEIAEMKRLFVLPAFQGKQIGRMLVQAFLERAKALRYRKVRLDTVAKLVTANALYRRMGFYAIPPYRFNPFPDAMFWEKTIA</sequence>
<dbReference type="AlphaFoldDB" id="A0A2Z6DYG7"/>
<proteinExistence type="predicted"/>
<keyword evidence="2" id="KW-0808">Transferase</keyword>
<protein>
    <submittedName>
        <fullName evidence="2">N-acetyltransferase</fullName>
    </submittedName>
</protein>
<evidence type="ECO:0000313" key="2">
    <source>
        <dbReference type="EMBL" id="BBD77561.1"/>
    </source>
</evidence>
<dbReference type="SUPFAM" id="SSF55729">
    <property type="entry name" value="Acyl-CoA N-acyltransferases (Nat)"/>
    <property type="match status" value="1"/>
</dbReference>
<dbReference type="PROSITE" id="PS51186">
    <property type="entry name" value="GNAT"/>
    <property type="match status" value="1"/>
</dbReference>
<dbReference type="InterPro" id="IPR016181">
    <property type="entry name" value="Acyl_CoA_acyltransferase"/>
</dbReference>
<dbReference type="PANTHER" id="PTHR43305">
    <property type="entry name" value="FAMILY N-ACETYLTRANSFERASE, PUTATIVE (AFU_ORTHOLOGUE AFUA_2G01380)-RELATED"/>
    <property type="match status" value="1"/>
</dbReference>
<reference evidence="2 3" key="1">
    <citation type="submission" date="2018-04" db="EMBL/GenBank/DDBJ databases">
        <title>Complete genome sequence of Hydrogenophilus thermoluteolus TH-1.</title>
        <authorList>
            <person name="Arai H."/>
        </authorList>
    </citation>
    <scope>NUCLEOTIDE SEQUENCE [LARGE SCALE GENOMIC DNA]</scope>
    <source>
        <strain evidence="2 3">TH-1</strain>
    </source>
</reference>
<organism evidence="2 3">
    <name type="scientific">Hydrogenophilus thermoluteolus</name>
    <name type="common">Pseudomonas hydrogenothermophila</name>
    <dbReference type="NCBI Taxonomy" id="297"/>
    <lineage>
        <taxon>Bacteria</taxon>
        <taxon>Pseudomonadati</taxon>
        <taxon>Pseudomonadota</taxon>
        <taxon>Hydrogenophilia</taxon>
        <taxon>Hydrogenophilales</taxon>
        <taxon>Hydrogenophilaceae</taxon>
        <taxon>Hydrogenophilus</taxon>
    </lineage>
</organism>